<evidence type="ECO:0000313" key="3">
    <source>
        <dbReference type="EMBL" id="AMC93820.1"/>
    </source>
</evidence>
<feature type="domain" description="Pyrroline-5-carboxylate reductase catalytic N-terminal" evidence="2">
    <location>
        <begin position="3"/>
        <end position="84"/>
    </location>
</feature>
<evidence type="ECO:0000313" key="4">
    <source>
        <dbReference type="Proteomes" id="UP000063781"/>
    </source>
</evidence>
<evidence type="ECO:0000256" key="1">
    <source>
        <dbReference type="ARBA" id="ARBA00023002"/>
    </source>
</evidence>
<proteinExistence type="predicted"/>
<dbReference type="PANTHER" id="PTHR14239:SF0">
    <property type="entry name" value="F420-DEPENDENT NADP REDUCTASE"/>
    <property type="match status" value="1"/>
</dbReference>
<dbReference type="InterPro" id="IPR036291">
    <property type="entry name" value="NAD(P)-bd_dom_sf"/>
</dbReference>
<gene>
    <name evidence="3" type="ORF">AOC36_07430</name>
</gene>
<dbReference type="InterPro" id="IPR051267">
    <property type="entry name" value="STEAP_metalloreductase"/>
</dbReference>
<name>A0A0X8H0G5_9FIRM</name>
<sequence length="198" mass="21645">MKKITVLGAGQAGGALILNLKEKGVEVTVGLREPSKFEGAVSIKEAIQANDVVVLALPYDAGYEVVKTFKDALNGKTIVDMMNPLLADLSGYKTFDQKSGAEHLQDISTTFNVVEAFNHCIAPSIAHPDGSVQFIVGQDKDAVDNIRDLANKLGFEAHSIYDLSKAREIEGLAFFWIYFTILVKENPFIQLKIKEDGK</sequence>
<keyword evidence="4" id="KW-1185">Reference proteome</keyword>
<dbReference type="OrthoDB" id="9810755at2"/>
<dbReference type="GO" id="GO:0005886">
    <property type="term" value="C:plasma membrane"/>
    <property type="evidence" value="ECO:0007669"/>
    <property type="project" value="TreeGrafter"/>
</dbReference>
<protein>
    <recommendedName>
        <fullName evidence="2">Pyrroline-5-carboxylate reductase catalytic N-terminal domain-containing protein</fullName>
    </recommendedName>
</protein>
<dbReference type="InterPro" id="IPR028939">
    <property type="entry name" value="P5C_Rdtase_cat_N"/>
</dbReference>
<dbReference type="SUPFAM" id="SSF51735">
    <property type="entry name" value="NAD(P)-binding Rossmann-fold domains"/>
    <property type="match status" value="1"/>
</dbReference>
<dbReference type="Pfam" id="PF03807">
    <property type="entry name" value="F420_oxidored"/>
    <property type="match status" value="1"/>
</dbReference>
<dbReference type="GO" id="GO:0015677">
    <property type="term" value="P:copper ion import"/>
    <property type="evidence" value="ECO:0007669"/>
    <property type="project" value="TreeGrafter"/>
</dbReference>
<organism evidence="3 4">
    <name type="scientific">Erysipelothrix larvae</name>
    <dbReference type="NCBI Taxonomy" id="1514105"/>
    <lineage>
        <taxon>Bacteria</taxon>
        <taxon>Bacillati</taxon>
        <taxon>Bacillota</taxon>
        <taxon>Erysipelotrichia</taxon>
        <taxon>Erysipelotrichales</taxon>
        <taxon>Erysipelotrichaceae</taxon>
        <taxon>Erysipelothrix</taxon>
    </lineage>
</organism>
<dbReference type="Proteomes" id="UP000063781">
    <property type="component" value="Chromosome"/>
</dbReference>
<reference evidence="3 4" key="1">
    <citation type="submission" date="2015-10" db="EMBL/GenBank/DDBJ databases">
        <title>Erysipelothrix larvae sp. LV19 isolated from the larval gut of the rhinoceros beetle, Trypoxylus dichotomus.</title>
        <authorList>
            <person name="Lim S."/>
            <person name="Kim B.-C."/>
        </authorList>
    </citation>
    <scope>NUCLEOTIDE SEQUENCE [LARGE SCALE GENOMIC DNA]</scope>
    <source>
        <strain evidence="3 4">LV19</strain>
    </source>
</reference>
<dbReference type="Gene3D" id="3.40.50.720">
    <property type="entry name" value="NAD(P)-binding Rossmann-like Domain"/>
    <property type="match status" value="1"/>
</dbReference>
<dbReference type="EMBL" id="CP013213">
    <property type="protein sequence ID" value="AMC93820.1"/>
    <property type="molecule type" value="Genomic_DNA"/>
</dbReference>
<dbReference type="AlphaFoldDB" id="A0A0X8H0G5"/>
<dbReference type="RefSeq" id="WP_067632960.1">
    <property type="nucleotide sequence ID" value="NZ_CP013213.1"/>
</dbReference>
<dbReference type="GO" id="GO:0008823">
    <property type="term" value="F:cupric reductase (NADH) activity"/>
    <property type="evidence" value="ECO:0007669"/>
    <property type="project" value="TreeGrafter"/>
</dbReference>
<dbReference type="KEGG" id="erl:AOC36_07430"/>
<dbReference type="GO" id="GO:0052851">
    <property type="term" value="F:ferric-chelate reductase (NADPH) activity"/>
    <property type="evidence" value="ECO:0007669"/>
    <property type="project" value="TreeGrafter"/>
</dbReference>
<accession>A0A0X8H0G5</accession>
<dbReference type="PANTHER" id="PTHR14239">
    <property type="entry name" value="DUDULIN-RELATED"/>
    <property type="match status" value="1"/>
</dbReference>
<keyword evidence="1" id="KW-0560">Oxidoreductase</keyword>
<evidence type="ECO:0000259" key="2">
    <source>
        <dbReference type="Pfam" id="PF03807"/>
    </source>
</evidence>
<dbReference type="STRING" id="1514105.AOC36_07430"/>